<proteinExistence type="predicted"/>
<dbReference type="GO" id="GO:0030247">
    <property type="term" value="F:polysaccharide binding"/>
    <property type="evidence" value="ECO:0007669"/>
    <property type="project" value="InterPro"/>
</dbReference>
<feature type="signal peptide" evidence="2">
    <location>
        <begin position="1"/>
        <end position="20"/>
    </location>
</feature>
<gene>
    <name evidence="4" type="ORF">CYY_007875</name>
</gene>
<dbReference type="PANTHER" id="PTHR33239">
    <property type="entry name" value="CELLULOSE-BINDING DOMAIN-CONTAINING PROTEIN-RELATED"/>
    <property type="match status" value="1"/>
</dbReference>
<accession>A0A8J4PPM5</accession>
<dbReference type="AlphaFoldDB" id="A0A8J4PPM5"/>
<dbReference type="GO" id="GO:0031012">
    <property type="term" value="C:extracellular matrix"/>
    <property type="evidence" value="ECO:0007669"/>
    <property type="project" value="TreeGrafter"/>
</dbReference>
<dbReference type="GO" id="GO:0005201">
    <property type="term" value="F:extracellular matrix structural constituent"/>
    <property type="evidence" value="ECO:0007669"/>
    <property type="project" value="TreeGrafter"/>
</dbReference>
<feature type="region of interest" description="Disordered" evidence="1">
    <location>
        <begin position="126"/>
        <end position="158"/>
    </location>
</feature>
<sequence length="263" mass="29219">MYRYTVLVALALVAAAYSLGTPQCTLSNKCTQVHQWMNDGVMNTQFACEITNMGSKPVTNADIRLNDNQNLYNTWEIATSNNGLSWDFVKWREQKPLAVGLSHSWGYIVKSDKPLNVEVCEKGFVNPPASPSPVHSAADASRHHPNHHNQDSSDHKDKVLKCESTLVQTIVNHYMGKDHLKYTQVDVTVHNTGEKSLTSVIFFSDVHFNSTWGMTEVDRINAPGNYEVIRKSSSLAVGSQQKFGYVFVSDNTAAPINLISNAC</sequence>
<dbReference type="SMART" id="SM01063">
    <property type="entry name" value="CBM49"/>
    <property type="match status" value="2"/>
</dbReference>
<dbReference type="InterPro" id="IPR052879">
    <property type="entry name" value="Dd_Spore_Germination_Stalk"/>
</dbReference>
<evidence type="ECO:0000313" key="5">
    <source>
        <dbReference type="Proteomes" id="UP000695562"/>
    </source>
</evidence>
<dbReference type="GO" id="GO:0004553">
    <property type="term" value="F:hydrolase activity, hydrolyzing O-glycosyl compounds"/>
    <property type="evidence" value="ECO:0007669"/>
    <property type="project" value="InterPro"/>
</dbReference>
<dbReference type="GO" id="GO:0030198">
    <property type="term" value="P:extracellular matrix organization"/>
    <property type="evidence" value="ECO:0007669"/>
    <property type="project" value="TreeGrafter"/>
</dbReference>
<dbReference type="Proteomes" id="UP000695562">
    <property type="component" value="Unassembled WGS sequence"/>
</dbReference>
<protein>
    <recommendedName>
        <fullName evidence="3">Carbohydrate binding domain-containing protein</fullName>
    </recommendedName>
</protein>
<reference evidence="4" key="1">
    <citation type="submission" date="2020-01" db="EMBL/GenBank/DDBJ databases">
        <title>Development of genomics and gene disruption for Polysphondylium violaceum indicates a role for the polyketide synthase stlB in stalk morphogenesis.</title>
        <authorList>
            <person name="Narita B."/>
            <person name="Kawabe Y."/>
            <person name="Kin K."/>
            <person name="Saito T."/>
            <person name="Gibbs R."/>
            <person name="Kuspa A."/>
            <person name="Muzny D."/>
            <person name="Queller D."/>
            <person name="Richards S."/>
            <person name="Strassman J."/>
            <person name="Sucgang R."/>
            <person name="Worley K."/>
            <person name="Schaap P."/>
        </authorList>
    </citation>
    <scope>NUCLEOTIDE SEQUENCE</scope>
    <source>
        <strain evidence="4">QSvi11</strain>
    </source>
</reference>
<evidence type="ECO:0000256" key="2">
    <source>
        <dbReference type="SAM" id="SignalP"/>
    </source>
</evidence>
<feature type="chain" id="PRO_5035236385" description="Carbohydrate binding domain-containing protein" evidence="2">
    <location>
        <begin position="21"/>
        <end position="263"/>
    </location>
</feature>
<evidence type="ECO:0000259" key="3">
    <source>
        <dbReference type="SMART" id="SM01063"/>
    </source>
</evidence>
<comment type="caution">
    <text evidence="4">The sequence shown here is derived from an EMBL/GenBank/DDBJ whole genome shotgun (WGS) entry which is preliminary data.</text>
</comment>
<keyword evidence="2" id="KW-0732">Signal</keyword>
<dbReference type="Pfam" id="PF09478">
    <property type="entry name" value="CBM49"/>
    <property type="match status" value="2"/>
</dbReference>
<feature type="compositionally biased region" description="Basic and acidic residues" evidence="1">
    <location>
        <begin position="148"/>
        <end position="158"/>
    </location>
</feature>
<dbReference type="Gene3D" id="2.60.40.290">
    <property type="match status" value="1"/>
</dbReference>
<dbReference type="InterPro" id="IPR012291">
    <property type="entry name" value="CBM2_carb-bd_dom_sf"/>
</dbReference>
<dbReference type="InterPro" id="IPR019028">
    <property type="entry name" value="CBM_49"/>
</dbReference>
<evidence type="ECO:0000313" key="4">
    <source>
        <dbReference type="EMBL" id="KAF2070807.1"/>
    </source>
</evidence>
<keyword evidence="5" id="KW-1185">Reference proteome</keyword>
<dbReference type="OrthoDB" id="20980at2759"/>
<evidence type="ECO:0000256" key="1">
    <source>
        <dbReference type="SAM" id="MobiDB-lite"/>
    </source>
</evidence>
<dbReference type="PANTHER" id="PTHR33239:SF12">
    <property type="entry name" value="CARBOHYDRATE BINDING DOMAIN-CONTAINING PROTEIN"/>
    <property type="match status" value="1"/>
</dbReference>
<feature type="domain" description="Carbohydrate binding" evidence="3">
    <location>
        <begin position="164"/>
        <end position="250"/>
    </location>
</feature>
<organism evidence="4 5">
    <name type="scientific">Polysphondylium violaceum</name>
    <dbReference type="NCBI Taxonomy" id="133409"/>
    <lineage>
        <taxon>Eukaryota</taxon>
        <taxon>Amoebozoa</taxon>
        <taxon>Evosea</taxon>
        <taxon>Eumycetozoa</taxon>
        <taxon>Dictyostelia</taxon>
        <taxon>Dictyosteliales</taxon>
        <taxon>Dictyosteliaceae</taxon>
        <taxon>Polysphondylium</taxon>
    </lineage>
</organism>
<feature type="domain" description="Carbohydrate binding" evidence="3">
    <location>
        <begin position="26"/>
        <end position="112"/>
    </location>
</feature>
<name>A0A8J4PPM5_9MYCE</name>
<dbReference type="EMBL" id="AJWJ01000444">
    <property type="protein sequence ID" value="KAF2070807.1"/>
    <property type="molecule type" value="Genomic_DNA"/>
</dbReference>